<evidence type="ECO:0000256" key="3">
    <source>
        <dbReference type="ARBA" id="ARBA00012663"/>
    </source>
</evidence>
<dbReference type="CDD" id="cd06562">
    <property type="entry name" value="GH20_HexA_HexB-like"/>
    <property type="match status" value="1"/>
</dbReference>
<keyword evidence="9" id="KW-0472">Membrane</keyword>
<dbReference type="AlphaFoldDB" id="A0A8W8K7T5"/>
<evidence type="ECO:0000256" key="10">
    <source>
        <dbReference type="SAM" id="SignalP"/>
    </source>
</evidence>
<dbReference type="Proteomes" id="UP000005408">
    <property type="component" value="Unassembled WGS sequence"/>
</dbReference>
<name>A0A8W8K7T5_MAGGI</name>
<dbReference type="SUPFAM" id="SSF51445">
    <property type="entry name" value="(Trans)glycosidases"/>
    <property type="match status" value="1"/>
</dbReference>
<evidence type="ECO:0000259" key="12">
    <source>
        <dbReference type="Pfam" id="PF14845"/>
    </source>
</evidence>
<dbReference type="GO" id="GO:0016020">
    <property type="term" value="C:membrane"/>
    <property type="evidence" value="ECO:0007669"/>
    <property type="project" value="TreeGrafter"/>
</dbReference>
<dbReference type="PRINTS" id="PR00738">
    <property type="entry name" value="GLHYDRLASE20"/>
</dbReference>
<dbReference type="Gene3D" id="3.30.379.10">
    <property type="entry name" value="Chitobiase/beta-hexosaminidase domain 2-like"/>
    <property type="match status" value="1"/>
</dbReference>
<dbReference type="GO" id="GO:0006689">
    <property type="term" value="P:ganglioside catabolic process"/>
    <property type="evidence" value="ECO:0007669"/>
    <property type="project" value="TreeGrafter"/>
</dbReference>
<feature type="transmembrane region" description="Helical" evidence="9">
    <location>
        <begin position="659"/>
        <end position="678"/>
    </location>
</feature>
<keyword evidence="9" id="KW-0812">Transmembrane</keyword>
<dbReference type="InterPro" id="IPR015883">
    <property type="entry name" value="Glyco_hydro_20_cat"/>
</dbReference>
<dbReference type="InterPro" id="IPR025705">
    <property type="entry name" value="Beta_hexosaminidase_sua/sub"/>
</dbReference>
<dbReference type="EC" id="3.2.1.52" evidence="3"/>
<evidence type="ECO:0000256" key="5">
    <source>
        <dbReference type="ARBA" id="ARBA00022801"/>
    </source>
</evidence>
<dbReference type="InterPro" id="IPR017853">
    <property type="entry name" value="GH"/>
</dbReference>
<keyword evidence="9" id="KW-1133">Transmembrane helix</keyword>
<dbReference type="Pfam" id="PF14845">
    <property type="entry name" value="Glycohydro_20b2"/>
    <property type="match status" value="1"/>
</dbReference>
<dbReference type="OrthoDB" id="428480at2759"/>
<comment type="catalytic activity">
    <reaction evidence="1">
        <text>Hydrolysis of terminal non-reducing N-acetyl-D-hexosamine residues in N-acetyl-beta-D-hexosaminides.</text>
        <dbReference type="EC" id="3.2.1.52"/>
    </reaction>
</comment>
<feature type="domain" description="Glycoside hydrolase family 20 catalytic" evidence="11">
    <location>
        <begin position="268"/>
        <end position="592"/>
    </location>
</feature>
<accession>A0A8W8K7T5</accession>
<dbReference type="PANTHER" id="PTHR22600:SF21">
    <property type="entry name" value="BETA-HEXOSAMINIDASE A"/>
    <property type="match status" value="1"/>
</dbReference>
<dbReference type="Gene3D" id="3.20.20.80">
    <property type="entry name" value="Glycosidases"/>
    <property type="match status" value="1"/>
</dbReference>
<sequence length="699" mass="81034">MKKFRAHSLFLYVCYISVAAEENLQKQMQDKLDKEYKMQRQKKVIRVDKVMQKHIFQNVRNPLDEKKNEKHFFRNDDKPNIKWFDTKFNINFPTSNHLHQPFHIRRAPIPSIGVPWPKPQKIRSSSDSLYRIKTLSAKTNLTKCDLLSKAVKRYRDLFFTCHNEHFINNLLNVHNANFTFPIQKPSLEYLMSQPEISRLYLLVMTCPSYPTISSDESYTLKTSSKGIQIKANEVWGAIRGLETLSQLIICINNTLIIKRTEITDYPRFPHRGILIDSARHFMSKTTMYQMLSAMEMNKMNVLHWHLTDDQSFPFESQTFPDLSGKGSYHPSLTYTPEDVRDIIEFARVRGIRIIPEFDVPGHSFSWGYGHPELLTQCFDNRGPISGHFGPMNPAKNNTYTFLSKFFKEILKVFKDQYIHLGNDEVPLACWNSNQEVRQFMSKINHISNFKNEGTAAWNFFTERLIQSIKNVSTQRENGVKFILWHEAFQSNLNIPGDAIVQVWLGPQSLVEEVTRRGYHAIVSSCWYINMIKYGVVWPEYYLCDPVSYSFRGDKSLVLGGEACLWSEFITSETAVGVLWPKASAVAERLWSDQSLRDVNEAAPRLEEQRCRMLRRGLPVGDVSGPGFCNVKATANPTFHNDNMKGQRHKSRSSANIQSVYYVSACLLLVGMFLFTFFLQKFRTKMKSGCFDTLPRLMGR</sequence>
<dbReference type="GO" id="GO:0004563">
    <property type="term" value="F:beta-N-acetylhexosaminidase activity"/>
    <property type="evidence" value="ECO:0007669"/>
    <property type="project" value="UniProtKB-EC"/>
</dbReference>
<protein>
    <recommendedName>
        <fullName evidence="3">beta-N-acetylhexosaminidase</fullName>
        <ecNumber evidence="3">3.2.1.52</ecNumber>
    </recommendedName>
</protein>
<evidence type="ECO:0000256" key="7">
    <source>
        <dbReference type="ARBA" id="ARBA00023295"/>
    </source>
</evidence>
<organism evidence="13 14">
    <name type="scientific">Magallana gigas</name>
    <name type="common">Pacific oyster</name>
    <name type="synonym">Crassostrea gigas</name>
    <dbReference type="NCBI Taxonomy" id="29159"/>
    <lineage>
        <taxon>Eukaryota</taxon>
        <taxon>Metazoa</taxon>
        <taxon>Spiralia</taxon>
        <taxon>Lophotrochozoa</taxon>
        <taxon>Mollusca</taxon>
        <taxon>Bivalvia</taxon>
        <taxon>Autobranchia</taxon>
        <taxon>Pteriomorphia</taxon>
        <taxon>Ostreida</taxon>
        <taxon>Ostreoidea</taxon>
        <taxon>Ostreidae</taxon>
        <taxon>Magallana</taxon>
    </lineage>
</organism>
<evidence type="ECO:0000256" key="1">
    <source>
        <dbReference type="ARBA" id="ARBA00001231"/>
    </source>
</evidence>
<dbReference type="InterPro" id="IPR029018">
    <property type="entry name" value="Hex-like_dom2"/>
</dbReference>
<dbReference type="GO" id="GO:0005975">
    <property type="term" value="P:carbohydrate metabolic process"/>
    <property type="evidence" value="ECO:0007669"/>
    <property type="project" value="InterPro"/>
</dbReference>
<feature type="domain" description="Beta-hexosaminidase eukaryotic type N-terminal" evidence="12">
    <location>
        <begin position="115"/>
        <end position="247"/>
    </location>
</feature>
<keyword evidence="6" id="KW-0325">Glycoprotein</keyword>
<dbReference type="InterPro" id="IPR029019">
    <property type="entry name" value="HEX_eukaryotic_N"/>
</dbReference>
<evidence type="ECO:0000256" key="4">
    <source>
        <dbReference type="ARBA" id="ARBA00022729"/>
    </source>
</evidence>
<reference evidence="13" key="1">
    <citation type="submission" date="2022-08" db="UniProtKB">
        <authorList>
            <consortium name="EnsemblMetazoa"/>
        </authorList>
    </citation>
    <scope>IDENTIFICATION</scope>
    <source>
        <strain evidence="13">05x7-T-G4-1.051#20</strain>
    </source>
</reference>
<comment type="similarity">
    <text evidence="2">Belongs to the glycosyl hydrolase 20 family.</text>
</comment>
<dbReference type="OMA" id="ARHFMSK"/>
<keyword evidence="7" id="KW-0326">Glycosidase</keyword>
<feature type="active site" description="Proton donor" evidence="8">
    <location>
        <position position="424"/>
    </location>
</feature>
<keyword evidence="5" id="KW-0378">Hydrolase</keyword>
<evidence type="ECO:0000256" key="9">
    <source>
        <dbReference type="SAM" id="Phobius"/>
    </source>
</evidence>
<dbReference type="FunFam" id="3.20.20.80:FF:000063">
    <property type="entry name" value="Beta-hexosaminidase"/>
    <property type="match status" value="1"/>
</dbReference>
<evidence type="ECO:0000256" key="6">
    <source>
        <dbReference type="ARBA" id="ARBA00023180"/>
    </source>
</evidence>
<dbReference type="GO" id="GO:0030203">
    <property type="term" value="P:glycosaminoglycan metabolic process"/>
    <property type="evidence" value="ECO:0007669"/>
    <property type="project" value="TreeGrafter"/>
</dbReference>
<keyword evidence="14" id="KW-1185">Reference proteome</keyword>
<dbReference type="EnsemblMetazoa" id="G22038.1">
    <property type="protein sequence ID" value="G22038.1:cds"/>
    <property type="gene ID" value="G22038"/>
</dbReference>
<evidence type="ECO:0000259" key="11">
    <source>
        <dbReference type="Pfam" id="PF00728"/>
    </source>
</evidence>
<dbReference type="Pfam" id="PF00728">
    <property type="entry name" value="Glyco_hydro_20"/>
    <property type="match status" value="1"/>
</dbReference>
<dbReference type="GO" id="GO:0005764">
    <property type="term" value="C:lysosome"/>
    <property type="evidence" value="ECO:0007669"/>
    <property type="project" value="TreeGrafter"/>
</dbReference>
<evidence type="ECO:0000256" key="2">
    <source>
        <dbReference type="ARBA" id="ARBA00006285"/>
    </source>
</evidence>
<feature type="signal peptide" evidence="10">
    <location>
        <begin position="1"/>
        <end position="20"/>
    </location>
</feature>
<evidence type="ECO:0000256" key="8">
    <source>
        <dbReference type="PIRSR" id="PIRSR625705-1"/>
    </source>
</evidence>
<evidence type="ECO:0000313" key="13">
    <source>
        <dbReference type="EnsemblMetazoa" id="G22038.1:cds"/>
    </source>
</evidence>
<feature type="chain" id="PRO_5036444883" description="beta-N-acetylhexosaminidase" evidence="10">
    <location>
        <begin position="21"/>
        <end position="699"/>
    </location>
</feature>
<proteinExistence type="inferred from homology"/>
<dbReference type="PANTHER" id="PTHR22600">
    <property type="entry name" value="BETA-HEXOSAMINIDASE"/>
    <property type="match status" value="1"/>
</dbReference>
<keyword evidence="4 10" id="KW-0732">Signal</keyword>
<evidence type="ECO:0000313" key="14">
    <source>
        <dbReference type="Proteomes" id="UP000005408"/>
    </source>
</evidence>
<dbReference type="SUPFAM" id="SSF55545">
    <property type="entry name" value="beta-N-acetylhexosaminidase-like domain"/>
    <property type="match status" value="1"/>
</dbReference>